<name>A0AAP2BIE4_KLEOX</name>
<evidence type="ECO:0000313" key="1">
    <source>
        <dbReference type="EMBL" id="MBQ0600788.1"/>
    </source>
</evidence>
<gene>
    <name evidence="1" type="ORF">J7S78_13405</name>
</gene>
<keyword evidence="2" id="KW-1185">Reference proteome</keyword>
<organism evidence="1 2">
    <name type="scientific">Klebsiella oxytoca</name>
    <dbReference type="NCBI Taxonomy" id="571"/>
    <lineage>
        <taxon>Bacteria</taxon>
        <taxon>Pseudomonadati</taxon>
        <taxon>Pseudomonadota</taxon>
        <taxon>Gammaproteobacteria</taxon>
        <taxon>Enterobacterales</taxon>
        <taxon>Enterobacteriaceae</taxon>
        <taxon>Klebsiella/Raoultella group</taxon>
        <taxon>Klebsiella</taxon>
    </lineage>
</organism>
<dbReference type="RefSeq" id="WP_210846196.1">
    <property type="nucleotide sequence ID" value="NZ_JAGKON010000013.1"/>
</dbReference>
<accession>A0AAP2BIE4</accession>
<protein>
    <submittedName>
        <fullName evidence="1">Uncharacterized protein</fullName>
    </submittedName>
</protein>
<dbReference type="SUPFAM" id="SSF52540">
    <property type="entry name" value="P-loop containing nucleoside triphosphate hydrolases"/>
    <property type="match status" value="1"/>
</dbReference>
<comment type="caution">
    <text evidence="1">The sequence shown here is derived from an EMBL/GenBank/DDBJ whole genome shotgun (WGS) entry which is preliminary data.</text>
</comment>
<proteinExistence type="predicted"/>
<dbReference type="EMBL" id="JAGKON010000013">
    <property type="protein sequence ID" value="MBQ0600788.1"/>
    <property type="molecule type" value="Genomic_DNA"/>
</dbReference>
<evidence type="ECO:0000313" key="2">
    <source>
        <dbReference type="Proteomes" id="UP000673434"/>
    </source>
</evidence>
<dbReference type="AlphaFoldDB" id="A0AAP2BIE4"/>
<reference evidence="1 2" key="1">
    <citation type="submission" date="2021-03" db="EMBL/GenBank/DDBJ databases">
        <authorList>
            <person name="Stanton E."/>
        </authorList>
    </citation>
    <scope>NUCLEOTIDE SEQUENCE [LARGE SCALE GENOMIC DNA]</scope>
    <source>
        <strain evidence="1 2">2020EL-00037</strain>
    </source>
</reference>
<dbReference type="InterPro" id="IPR027417">
    <property type="entry name" value="P-loop_NTPase"/>
</dbReference>
<dbReference type="Proteomes" id="UP000673434">
    <property type="component" value="Unassembled WGS sequence"/>
</dbReference>
<sequence>MKIMTKNVRISDDLIARVDAELPRTGRTRNAELVALIEEAIIEMKYSRGYELTDPELIAEDETIALSGGGSYQIRIPQPLERIIVDDVPGLVDFSGETRHASETFSEKVRYLLLRGLSSRGAVIAVELESIAGSVYQDKEIEGKFIGYKKGHNSKLDQMLDLGDAFKEFMCRTQGHVLLIGATGTGKSFCTGFYKTVSKGECHFLDLMPQGTRSSNPRRVILLWSNDKKYSDKKTLILDDANCLDNDYLCIFLKKSGKKNVRVVLTCQNETDLDKDVLNSISHKLNCNWNMDGKVVWVSEVQGGKV</sequence>